<protein>
    <submittedName>
        <fullName evidence="1">Uncharacterized protein</fullName>
    </submittedName>
</protein>
<comment type="caution">
    <text evidence="1">The sequence shown here is derived from an EMBL/GenBank/DDBJ whole genome shotgun (WGS) entry which is preliminary data.</text>
</comment>
<dbReference type="HOGENOM" id="CLU_1198249_0_0_9"/>
<evidence type="ECO:0000313" key="2">
    <source>
        <dbReference type="Proteomes" id="UP000003277"/>
    </source>
</evidence>
<dbReference type="PATRIC" id="fig|742743.3.peg.1424"/>
<dbReference type="RefSeq" id="WP_008859891.1">
    <property type="nucleotide sequence ID" value="NZ_JH591188.1"/>
</dbReference>
<dbReference type="AlphaFoldDB" id="H1D1A9"/>
<reference evidence="1 2" key="1">
    <citation type="submission" date="2011-11" db="EMBL/GenBank/DDBJ databases">
        <title>The Genome Sequence of Dialister succinatiphilus YIT 11850.</title>
        <authorList>
            <consortium name="The Broad Institute Genome Sequencing Platform"/>
            <person name="Earl A."/>
            <person name="Ward D."/>
            <person name="Feldgarden M."/>
            <person name="Gevers D."/>
            <person name="Morotomi M."/>
            <person name="Young S.K."/>
            <person name="Zeng Q."/>
            <person name="Gargeya S."/>
            <person name="Fitzgerald M."/>
            <person name="Haas B."/>
            <person name="Abouelleil A."/>
            <person name="Alvarado L."/>
            <person name="Arachchi H.M."/>
            <person name="Berlin A."/>
            <person name="Brown A."/>
            <person name="Chapman S.B."/>
            <person name="Dunbar C."/>
            <person name="Gearin G."/>
            <person name="Goldberg J."/>
            <person name="Griggs A."/>
            <person name="Gujja S."/>
            <person name="Heiman D."/>
            <person name="Howarth C."/>
            <person name="Lui A."/>
            <person name="MacDonald P.J.P."/>
            <person name="Montmayeur A."/>
            <person name="Murphy C."/>
            <person name="Neiman D."/>
            <person name="Pearson M."/>
            <person name="Priest M."/>
            <person name="Roberts A."/>
            <person name="Saif S."/>
            <person name="Shea T."/>
            <person name="Sisk P."/>
            <person name="Stolte C."/>
            <person name="Sykes S."/>
            <person name="Wortman J."/>
            <person name="Nusbaum C."/>
            <person name="Birren B."/>
        </authorList>
    </citation>
    <scope>NUCLEOTIDE SEQUENCE [LARGE SCALE GENOMIC DNA]</scope>
    <source>
        <strain evidence="1 2">YIT 11850</strain>
    </source>
</reference>
<sequence length="231" mass="26060">MRKVLITLVSILAVAGIILLNALTFSGRYARMMETSITVTSADDSFIGKKMKEFFAREDLKEKLAHEMESLPLFPDHPEYHEELASLAVSLGRATSLEQVRCQGRRYYGGYRVSLSLPKEEFQLWKDRFKENLPEDRLSSITNRDSSHIRLHKFTGWEEKLEDGDIPYVQGSASFLLTGGGMTQLVYITAVIIEKEEDVLLALFISDHKQDTRGIPFGKMAELPPAGAEDS</sequence>
<evidence type="ECO:0000313" key="1">
    <source>
        <dbReference type="EMBL" id="EHO62805.1"/>
    </source>
</evidence>
<name>H1D1A9_9FIRM</name>
<proteinExistence type="predicted"/>
<keyword evidence="2" id="KW-1185">Reference proteome</keyword>
<gene>
    <name evidence="1" type="ORF">HMPREF9453_01397</name>
</gene>
<organism evidence="1 2">
    <name type="scientific">Dialister succinatiphilus YIT 11850</name>
    <dbReference type="NCBI Taxonomy" id="742743"/>
    <lineage>
        <taxon>Bacteria</taxon>
        <taxon>Bacillati</taxon>
        <taxon>Bacillota</taxon>
        <taxon>Negativicutes</taxon>
        <taxon>Veillonellales</taxon>
        <taxon>Veillonellaceae</taxon>
        <taxon>Dialister</taxon>
    </lineage>
</organism>
<dbReference type="EMBL" id="ADLT01000045">
    <property type="protein sequence ID" value="EHO62805.1"/>
    <property type="molecule type" value="Genomic_DNA"/>
</dbReference>
<dbReference type="Proteomes" id="UP000003277">
    <property type="component" value="Unassembled WGS sequence"/>
</dbReference>
<dbReference type="OrthoDB" id="2923860at2"/>
<accession>H1D1A9</accession>